<gene>
    <name evidence="3" type="ORF">SAMN05660976_05950</name>
</gene>
<dbReference type="PANTHER" id="PTHR30204:SF93">
    <property type="entry name" value="HTH MERR-TYPE DOMAIN-CONTAINING PROTEIN"/>
    <property type="match status" value="1"/>
</dbReference>
<dbReference type="InterPro" id="IPR000551">
    <property type="entry name" value="MerR-type_HTH_dom"/>
</dbReference>
<dbReference type="AlphaFoldDB" id="A0A1H8AT49"/>
<keyword evidence="1 3" id="KW-0238">DNA-binding</keyword>
<evidence type="ECO:0000259" key="2">
    <source>
        <dbReference type="PROSITE" id="PS50937"/>
    </source>
</evidence>
<dbReference type="GO" id="GO:0003677">
    <property type="term" value="F:DNA binding"/>
    <property type="evidence" value="ECO:0007669"/>
    <property type="project" value="UniProtKB-KW"/>
</dbReference>
<dbReference type="PROSITE" id="PS50937">
    <property type="entry name" value="HTH_MERR_2"/>
    <property type="match status" value="1"/>
</dbReference>
<dbReference type="PANTHER" id="PTHR30204">
    <property type="entry name" value="REDOX-CYCLING DRUG-SENSING TRANSCRIPTIONAL ACTIVATOR SOXR"/>
    <property type="match status" value="1"/>
</dbReference>
<feature type="domain" description="HTH merR-type" evidence="2">
    <location>
        <begin position="1"/>
        <end position="69"/>
    </location>
</feature>
<dbReference type="Proteomes" id="UP000198953">
    <property type="component" value="Unassembled WGS sequence"/>
</dbReference>
<dbReference type="RefSeq" id="WP_143078807.1">
    <property type="nucleotide sequence ID" value="NZ_FOBF01000016.1"/>
</dbReference>
<dbReference type="OrthoDB" id="5296483at2"/>
<name>A0A1H8AT49_9ACTN</name>
<dbReference type="SMART" id="SM00422">
    <property type="entry name" value="HTH_MERR"/>
    <property type="match status" value="1"/>
</dbReference>
<dbReference type="PRINTS" id="PR00040">
    <property type="entry name" value="HTHMERR"/>
</dbReference>
<dbReference type="GO" id="GO:0003700">
    <property type="term" value="F:DNA-binding transcription factor activity"/>
    <property type="evidence" value="ECO:0007669"/>
    <property type="project" value="InterPro"/>
</dbReference>
<dbReference type="SUPFAM" id="SSF46955">
    <property type="entry name" value="Putative DNA-binding domain"/>
    <property type="match status" value="1"/>
</dbReference>
<accession>A0A1H8AT49</accession>
<organism evidence="3 4">
    <name type="scientific">Nonomuraea pusilla</name>
    <dbReference type="NCBI Taxonomy" id="46177"/>
    <lineage>
        <taxon>Bacteria</taxon>
        <taxon>Bacillati</taxon>
        <taxon>Actinomycetota</taxon>
        <taxon>Actinomycetes</taxon>
        <taxon>Streptosporangiales</taxon>
        <taxon>Streptosporangiaceae</taxon>
        <taxon>Nonomuraea</taxon>
    </lineage>
</organism>
<keyword evidence="4" id="KW-1185">Reference proteome</keyword>
<dbReference type="Pfam" id="PF13411">
    <property type="entry name" value="MerR_1"/>
    <property type="match status" value="1"/>
</dbReference>
<evidence type="ECO:0000313" key="3">
    <source>
        <dbReference type="EMBL" id="SEM73134.1"/>
    </source>
</evidence>
<proteinExistence type="predicted"/>
<dbReference type="InterPro" id="IPR047057">
    <property type="entry name" value="MerR_fam"/>
</dbReference>
<sequence length="137" mass="14756">MRIGDAAAAAGTTPRALRFYEERGLLTPPSRTAAGQREYGPREVARVRVIRELLSLGLTVEDVRHVADRLDLLDVDLRPPSGPGCERGSGVAERRVAALDAEIARLTRLRDRLASLVAPPPKAVLDADSTGSQHARS</sequence>
<evidence type="ECO:0000256" key="1">
    <source>
        <dbReference type="ARBA" id="ARBA00023125"/>
    </source>
</evidence>
<reference evidence="3 4" key="1">
    <citation type="submission" date="2016-10" db="EMBL/GenBank/DDBJ databases">
        <authorList>
            <person name="de Groot N.N."/>
        </authorList>
    </citation>
    <scope>NUCLEOTIDE SEQUENCE [LARGE SCALE GENOMIC DNA]</scope>
    <source>
        <strain evidence="3 4">DSM 43357</strain>
    </source>
</reference>
<protein>
    <submittedName>
        <fullName evidence="3">DNA-binding transcriptional regulator, MerR family</fullName>
    </submittedName>
</protein>
<evidence type="ECO:0000313" key="4">
    <source>
        <dbReference type="Proteomes" id="UP000198953"/>
    </source>
</evidence>
<dbReference type="STRING" id="46177.SAMN05660976_05950"/>
<dbReference type="InterPro" id="IPR009061">
    <property type="entry name" value="DNA-bd_dom_put_sf"/>
</dbReference>
<dbReference type="Gene3D" id="1.10.1660.10">
    <property type="match status" value="1"/>
</dbReference>
<dbReference type="EMBL" id="FOBF01000016">
    <property type="protein sequence ID" value="SEM73134.1"/>
    <property type="molecule type" value="Genomic_DNA"/>
</dbReference>